<evidence type="ECO:0000313" key="2">
    <source>
        <dbReference type="Proteomes" id="UP001162164"/>
    </source>
</evidence>
<sequence>MERNLYVINPCLAAMLDIWYTKYRYDSLLINIMNRWCYGTKKCLLHRKLRLLNTTILKEHEGPFDLGEFKYVTSKQIMACKSVLMDQYYNEVIDTFLQGNKRGKLPDPSKPKKMRSFYNSVAVLMTYHLQTLCLKSLYDYISYMMDTKVYGCRN</sequence>
<comment type="caution">
    <text evidence="1">The sequence shown here is derived from an EMBL/GenBank/DDBJ whole genome shotgun (WGS) entry which is preliminary data.</text>
</comment>
<name>A0ABQ9JR75_9CUCU</name>
<accession>A0ABQ9JR75</accession>
<reference evidence="1" key="1">
    <citation type="journal article" date="2023" name="Insect Mol. Biol.">
        <title>Genome sequencing provides insights into the evolution of gene families encoding plant cell wall-degrading enzymes in longhorned beetles.</title>
        <authorList>
            <person name="Shin N.R."/>
            <person name="Okamura Y."/>
            <person name="Kirsch R."/>
            <person name="Pauchet Y."/>
        </authorList>
    </citation>
    <scope>NUCLEOTIDE SEQUENCE</scope>
    <source>
        <strain evidence="1">MMC_N1</strain>
    </source>
</reference>
<dbReference type="EMBL" id="JAPWTJ010000235">
    <property type="protein sequence ID" value="KAJ8980778.1"/>
    <property type="molecule type" value="Genomic_DNA"/>
</dbReference>
<dbReference type="Proteomes" id="UP001162164">
    <property type="component" value="Unassembled WGS sequence"/>
</dbReference>
<organism evidence="1 2">
    <name type="scientific">Molorchus minor</name>
    <dbReference type="NCBI Taxonomy" id="1323400"/>
    <lineage>
        <taxon>Eukaryota</taxon>
        <taxon>Metazoa</taxon>
        <taxon>Ecdysozoa</taxon>
        <taxon>Arthropoda</taxon>
        <taxon>Hexapoda</taxon>
        <taxon>Insecta</taxon>
        <taxon>Pterygota</taxon>
        <taxon>Neoptera</taxon>
        <taxon>Endopterygota</taxon>
        <taxon>Coleoptera</taxon>
        <taxon>Polyphaga</taxon>
        <taxon>Cucujiformia</taxon>
        <taxon>Chrysomeloidea</taxon>
        <taxon>Cerambycidae</taxon>
        <taxon>Lamiinae</taxon>
        <taxon>Monochamini</taxon>
        <taxon>Molorchus</taxon>
    </lineage>
</organism>
<protein>
    <submittedName>
        <fullName evidence="1">Uncharacterized protein</fullName>
    </submittedName>
</protein>
<keyword evidence="2" id="KW-1185">Reference proteome</keyword>
<proteinExistence type="predicted"/>
<evidence type="ECO:0000313" key="1">
    <source>
        <dbReference type="EMBL" id="KAJ8980778.1"/>
    </source>
</evidence>
<gene>
    <name evidence="1" type="ORF">NQ317_013623</name>
</gene>